<accession>A0A8K0HQ38</accession>
<organism evidence="9 10">
    <name type="scientific">Rhamnella rubrinervis</name>
    <dbReference type="NCBI Taxonomy" id="2594499"/>
    <lineage>
        <taxon>Eukaryota</taxon>
        <taxon>Viridiplantae</taxon>
        <taxon>Streptophyta</taxon>
        <taxon>Embryophyta</taxon>
        <taxon>Tracheophyta</taxon>
        <taxon>Spermatophyta</taxon>
        <taxon>Magnoliopsida</taxon>
        <taxon>eudicotyledons</taxon>
        <taxon>Gunneridae</taxon>
        <taxon>Pentapetalae</taxon>
        <taxon>rosids</taxon>
        <taxon>fabids</taxon>
        <taxon>Rosales</taxon>
        <taxon>Rhamnaceae</taxon>
        <taxon>rhamnoid group</taxon>
        <taxon>Rhamneae</taxon>
        <taxon>Rhamnella</taxon>
    </lineage>
</organism>
<dbReference type="Proteomes" id="UP000796880">
    <property type="component" value="Unassembled WGS sequence"/>
</dbReference>
<gene>
    <name evidence="9" type="ORF">FNV43_RR01581</name>
</gene>
<keyword evidence="3" id="KW-0812">Transmembrane</keyword>
<comment type="subcellular location">
    <subcellularLocation>
        <location evidence="1">Membrane</location>
    </subcellularLocation>
</comment>
<feature type="compositionally biased region" description="Basic and acidic residues" evidence="7">
    <location>
        <begin position="485"/>
        <end position="495"/>
    </location>
</feature>
<proteinExistence type="predicted"/>
<dbReference type="SMART" id="SM00365">
    <property type="entry name" value="LRR_SD22"/>
    <property type="match status" value="2"/>
</dbReference>
<evidence type="ECO:0000256" key="5">
    <source>
        <dbReference type="ARBA" id="ARBA00022989"/>
    </source>
</evidence>
<evidence type="ECO:0000256" key="4">
    <source>
        <dbReference type="ARBA" id="ARBA00022737"/>
    </source>
</evidence>
<dbReference type="SUPFAM" id="SSF56112">
    <property type="entry name" value="Protein kinase-like (PK-like)"/>
    <property type="match status" value="1"/>
</dbReference>
<keyword evidence="4" id="KW-0677">Repeat</keyword>
<feature type="domain" description="Protein kinase" evidence="8">
    <location>
        <begin position="788"/>
        <end position="1118"/>
    </location>
</feature>
<dbReference type="SMART" id="SM00220">
    <property type="entry name" value="S_TKc"/>
    <property type="match status" value="1"/>
</dbReference>
<dbReference type="GO" id="GO:0005524">
    <property type="term" value="F:ATP binding"/>
    <property type="evidence" value="ECO:0007669"/>
    <property type="project" value="InterPro"/>
</dbReference>
<dbReference type="InterPro" id="IPR001611">
    <property type="entry name" value="Leu-rich_rpt"/>
</dbReference>
<dbReference type="InterPro" id="IPR055414">
    <property type="entry name" value="LRR_R13L4/SHOC2-like"/>
</dbReference>
<protein>
    <recommendedName>
        <fullName evidence="8">Protein kinase domain-containing protein</fullName>
    </recommendedName>
</protein>
<dbReference type="InterPro" id="IPR008271">
    <property type="entry name" value="Ser/Thr_kinase_AS"/>
</dbReference>
<dbReference type="Pfam" id="PF23598">
    <property type="entry name" value="LRR_14"/>
    <property type="match status" value="1"/>
</dbReference>
<dbReference type="Pfam" id="PF14381">
    <property type="entry name" value="EDR1_CTR1_ARMC3_pept"/>
    <property type="match status" value="1"/>
</dbReference>
<sequence>MQVPDSEKPVELSETSKGPDEPETCNSSLVAGCSSNAEDESVLDVSGKSLDFSLVEDSDDPVKGLYLYRNVFNLIPKSVGGLGRLRTLKFFGNEINLFPSEFRSLVGLECLQVKISSPGFGGLPLHKLKDLKELELSKVPPRPSSFSIMSDVTSLKCLIKLSVCYFSIRYLPSEIGCLKNLEYLDLSFNKIRSFPTEIGNLSSLITLKVANNKLMELPSALSSLQRLENLDLSNNRLTSLGSLELGLMHCLQNLNLQYNNILNYCQIPSWISCNFEGNGRDTFNDDFISSSVEMDVYDTCSLESDVNLSKKGSHHFTPSLISGSASNIRCFAARKSGKRWKRRCYLQQKARQERLNSSRKWKVVDHAKLLNMKDDGMDKSGNLDVLASETGTSGIIDSDDEEILSGEAENENLSINAEDNDINLKKGFYVENCSCVSVGSTPVNKGDKYGCSEHDAPLVSIKKETCELDEGSSSEQLKSTPNSKRHSDKDLDNPKPCKSRRAIHDSASLSRKYSNISFCSVEDCLPDGFFDAGRERPFLPLRDYEKNYHLDSREVILVDRNRDEELDATTLSAQALVFRLKQLDCLSRDRERIDELQIGSLLALFVSDHFGGSDRSAIVERTRKAVSGSNYQKPFVCTCSTGNSDSISMLTKPIAETVEDIIFSDICEKSLRCIKGKRNSIVVPLGTLQFGVCRHRALLMKYLCDRLEPPVPCELVRGYLDFMPHAWNIILVKRGDSWIRMLIDACRPHDIREEADPEYYCRYIPLSRIKVPPSSGSKQAAGCSFPSLSSCDEILKAASSSLVRCKLGSIKAAAKVRTIEACGTSGDNIRNFEYGCLGEVRILSTLKHSCIVEMYGHQISSKWVSSEDGNSEHRILQSAILMEHIEGGSLKGYLKKLSEAGEKHLPVELALCIARDVAHALTELHSKHIIHRDIKSENILIDLDRKRADGTPIVKLCDFDRAVPLRSLLHTCCIAHLGIPPPDVCVGTPRWMAPEVLQAMHKPNTYGLEVDIWSFGCLLLEMLTLQIPYLGLPEVEIHDHLQSGKRPQLTDELEALDLLNEPAMSQSFGDLEGKEEGEFEALQFLVYLFRQCTKEDPTDRPTAEDLYETLLSRTRKFTSSRS</sequence>
<reference evidence="9" key="1">
    <citation type="submission" date="2020-03" db="EMBL/GenBank/DDBJ databases">
        <title>A high-quality chromosome-level genome assembly of a woody plant with both climbing and erect habits, Rhamnella rubrinervis.</title>
        <authorList>
            <person name="Lu Z."/>
            <person name="Yang Y."/>
            <person name="Zhu X."/>
            <person name="Sun Y."/>
        </authorList>
    </citation>
    <scope>NUCLEOTIDE SEQUENCE</scope>
    <source>
        <strain evidence="9">BYM</strain>
        <tissue evidence="9">Leaf</tissue>
    </source>
</reference>
<dbReference type="InterPro" id="IPR055164">
    <property type="entry name" value="EDR1/CTR1/ARMC3-like_pept-like"/>
</dbReference>
<dbReference type="InterPro" id="IPR003591">
    <property type="entry name" value="Leu-rich_rpt_typical-subtyp"/>
</dbReference>
<feature type="compositionally biased region" description="Basic and acidic residues" evidence="7">
    <location>
        <begin position="1"/>
        <end position="11"/>
    </location>
</feature>
<dbReference type="AlphaFoldDB" id="A0A8K0HQ38"/>
<dbReference type="Gene3D" id="1.10.510.10">
    <property type="entry name" value="Transferase(Phosphotransferase) domain 1"/>
    <property type="match status" value="1"/>
</dbReference>
<dbReference type="PRINTS" id="PR00019">
    <property type="entry name" value="LEURICHRPT"/>
</dbReference>
<evidence type="ECO:0000256" key="1">
    <source>
        <dbReference type="ARBA" id="ARBA00004370"/>
    </source>
</evidence>
<feature type="region of interest" description="Disordered" evidence="7">
    <location>
        <begin position="467"/>
        <end position="499"/>
    </location>
</feature>
<dbReference type="PANTHER" id="PTHR24359">
    <property type="entry name" value="SERINE/THREONINE-PROTEIN KINASE SBK1"/>
    <property type="match status" value="1"/>
</dbReference>
<dbReference type="InterPro" id="IPR011009">
    <property type="entry name" value="Kinase-like_dom_sf"/>
</dbReference>
<evidence type="ECO:0000256" key="7">
    <source>
        <dbReference type="SAM" id="MobiDB-lite"/>
    </source>
</evidence>
<evidence type="ECO:0000313" key="9">
    <source>
        <dbReference type="EMBL" id="KAF3456927.1"/>
    </source>
</evidence>
<dbReference type="PROSITE" id="PS51450">
    <property type="entry name" value="LRR"/>
    <property type="match status" value="2"/>
</dbReference>
<dbReference type="Gene3D" id="3.80.10.10">
    <property type="entry name" value="Ribonuclease Inhibitor"/>
    <property type="match status" value="1"/>
</dbReference>
<evidence type="ECO:0000256" key="2">
    <source>
        <dbReference type="ARBA" id="ARBA00022614"/>
    </source>
</evidence>
<evidence type="ECO:0000313" key="10">
    <source>
        <dbReference type="Proteomes" id="UP000796880"/>
    </source>
</evidence>
<dbReference type="PANTHER" id="PTHR24359:SF1">
    <property type="entry name" value="INHIBITOR OF NUCLEAR FACTOR KAPPA-B KINASE EPSILON SUBUNIT HOMOLOG 1-RELATED"/>
    <property type="match status" value="1"/>
</dbReference>
<dbReference type="FunFam" id="1.10.510.10:FF:000988">
    <property type="entry name" value="Leucine-rich repeat protein kinase family protein"/>
    <property type="match status" value="1"/>
</dbReference>
<dbReference type="EMBL" id="VOIH02000001">
    <property type="protein sequence ID" value="KAF3456927.1"/>
    <property type="molecule type" value="Genomic_DNA"/>
</dbReference>
<keyword evidence="2" id="KW-0433">Leucine-rich repeat</keyword>
<dbReference type="OrthoDB" id="1394818at2759"/>
<dbReference type="PROSITE" id="PS50011">
    <property type="entry name" value="PROTEIN_KINASE_DOM"/>
    <property type="match status" value="1"/>
</dbReference>
<dbReference type="SMART" id="SM00369">
    <property type="entry name" value="LRR_TYP"/>
    <property type="match status" value="4"/>
</dbReference>
<name>A0A8K0HQ38_9ROSA</name>
<dbReference type="GO" id="GO:0016020">
    <property type="term" value="C:membrane"/>
    <property type="evidence" value="ECO:0007669"/>
    <property type="project" value="UniProtKB-SubCell"/>
</dbReference>
<keyword evidence="5" id="KW-1133">Transmembrane helix</keyword>
<feature type="region of interest" description="Disordered" evidence="7">
    <location>
        <begin position="1"/>
        <end position="30"/>
    </location>
</feature>
<keyword evidence="6" id="KW-0472">Membrane</keyword>
<dbReference type="PROSITE" id="PS00108">
    <property type="entry name" value="PROTEIN_KINASE_ST"/>
    <property type="match status" value="1"/>
</dbReference>
<keyword evidence="10" id="KW-1185">Reference proteome</keyword>
<dbReference type="Pfam" id="PF00069">
    <property type="entry name" value="Pkinase"/>
    <property type="match status" value="1"/>
</dbReference>
<comment type="caution">
    <text evidence="9">The sequence shown here is derived from an EMBL/GenBank/DDBJ whole genome shotgun (WGS) entry which is preliminary data.</text>
</comment>
<dbReference type="InterPro" id="IPR032675">
    <property type="entry name" value="LRR_dom_sf"/>
</dbReference>
<dbReference type="SUPFAM" id="SSF52047">
    <property type="entry name" value="RNI-like"/>
    <property type="match status" value="1"/>
</dbReference>
<feature type="compositionally biased region" description="Polar residues" evidence="7">
    <location>
        <begin position="473"/>
        <end position="482"/>
    </location>
</feature>
<dbReference type="GO" id="GO:0004674">
    <property type="term" value="F:protein serine/threonine kinase activity"/>
    <property type="evidence" value="ECO:0007669"/>
    <property type="project" value="TreeGrafter"/>
</dbReference>
<evidence type="ECO:0000259" key="8">
    <source>
        <dbReference type="PROSITE" id="PS50011"/>
    </source>
</evidence>
<evidence type="ECO:0000256" key="6">
    <source>
        <dbReference type="ARBA" id="ARBA00023136"/>
    </source>
</evidence>
<dbReference type="SMART" id="SM00364">
    <property type="entry name" value="LRR_BAC"/>
    <property type="match status" value="3"/>
</dbReference>
<dbReference type="InterPro" id="IPR000719">
    <property type="entry name" value="Prot_kinase_dom"/>
</dbReference>
<evidence type="ECO:0000256" key="3">
    <source>
        <dbReference type="ARBA" id="ARBA00022692"/>
    </source>
</evidence>